<feature type="region of interest" description="Disordered" evidence="1">
    <location>
        <begin position="1"/>
        <end position="21"/>
    </location>
</feature>
<keyword evidence="3" id="KW-1185">Reference proteome</keyword>
<gene>
    <name evidence="2" type="ORF">PBRASI_LOCUS11600</name>
</gene>
<accession>A0A9N9EJ42</accession>
<protein>
    <submittedName>
        <fullName evidence="2">8284_t:CDS:1</fullName>
    </submittedName>
</protein>
<name>A0A9N9EJ42_9GLOM</name>
<sequence length="56" mass="6367">MHQTDGQHEDDSEDDHLDDSEYKLKKSLQGTTVLTMSTCSMTVNDGNQLQTMDNYN</sequence>
<dbReference type="AlphaFoldDB" id="A0A9N9EJ42"/>
<organism evidence="2 3">
    <name type="scientific">Paraglomus brasilianum</name>
    <dbReference type="NCBI Taxonomy" id="144538"/>
    <lineage>
        <taxon>Eukaryota</taxon>
        <taxon>Fungi</taxon>
        <taxon>Fungi incertae sedis</taxon>
        <taxon>Mucoromycota</taxon>
        <taxon>Glomeromycotina</taxon>
        <taxon>Glomeromycetes</taxon>
        <taxon>Paraglomerales</taxon>
        <taxon>Paraglomeraceae</taxon>
        <taxon>Paraglomus</taxon>
    </lineage>
</organism>
<dbReference type="EMBL" id="CAJVPI010006072">
    <property type="protein sequence ID" value="CAG8676977.1"/>
    <property type="molecule type" value="Genomic_DNA"/>
</dbReference>
<evidence type="ECO:0000313" key="3">
    <source>
        <dbReference type="Proteomes" id="UP000789739"/>
    </source>
</evidence>
<dbReference type="Proteomes" id="UP000789739">
    <property type="component" value="Unassembled WGS sequence"/>
</dbReference>
<feature type="non-terminal residue" evidence="2">
    <location>
        <position position="56"/>
    </location>
</feature>
<reference evidence="2" key="1">
    <citation type="submission" date="2021-06" db="EMBL/GenBank/DDBJ databases">
        <authorList>
            <person name="Kallberg Y."/>
            <person name="Tangrot J."/>
            <person name="Rosling A."/>
        </authorList>
    </citation>
    <scope>NUCLEOTIDE SEQUENCE</scope>
    <source>
        <strain evidence="2">BR232B</strain>
    </source>
</reference>
<proteinExistence type="predicted"/>
<evidence type="ECO:0000313" key="2">
    <source>
        <dbReference type="EMBL" id="CAG8676977.1"/>
    </source>
</evidence>
<evidence type="ECO:0000256" key="1">
    <source>
        <dbReference type="SAM" id="MobiDB-lite"/>
    </source>
</evidence>
<comment type="caution">
    <text evidence="2">The sequence shown here is derived from an EMBL/GenBank/DDBJ whole genome shotgun (WGS) entry which is preliminary data.</text>
</comment>